<evidence type="ECO:0000256" key="5">
    <source>
        <dbReference type="ARBA" id="ARBA00023242"/>
    </source>
</evidence>
<keyword evidence="8" id="KW-1185">Reference proteome</keyword>
<proteinExistence type="predicted"/>
<dbReference type="InterPro" id="IPR033464">
    <property type="entry name" value="CSN8_PSD8_EIF3K"/>
</dbReference>
<sequence>MSLSLARNFRLRLRGRFGFEALGLDALGFKTLGLEALGFESLGFESLGLRGHFGFDALSFDARGLETLGLDAFGFKTLGLEALGFESLGLRGRFGFDALSFDALGLDALGLDAFGFKTLGLEALGFDSLGLRGRFGFDALSFEALGLDALGFKTLGLEALGFESLCLRGRFGFDALSFEALSLDALGLDAFGFKTLGLEALGFESLGLRVPRGRFGFESLGLRGHFSSDALSFEALGLEALGFESLGLDIAGDVVQRAMSAMDIEEPVSPAARLAALEKLELSLVDGAAGDLGSVSAQLLLLYVVADRLDEARFVWRRSPEAARAASAPLRGAWTVGAALWERQDVPGAIEILETGAWDDATAPLAAEAAAAVRDRELLLFASSYGEVRLGKVAAALRLTDQQALEACRSRGWVFSATSATLKPKPPPEAAPTFDGFEQLQHLTAIVTQLSQN</sequence>
<evidence type="ECO:0000256" key="2">
    <source>
        <dbReference type="ARBA" id="ARBA00004496"/>
    </source>
</evidence>
<evidence type="ECO:0000256" key="3">
    <source>
        <dbReference type="ARBA" id="ARBA00022490"/>
    </source>
</evidence>
<dbReference type="InParanoid" id="F0YAY4"/>
<protein>
    <recommendedName>
        <fullName evidence="6">CSN8/PSMD8/EIF3K domain-containing protein</fullName>
    </recommendedName>
</protein>
<gene>
    <name evidence="7" type="ORF">AURANDRAFT_64609</name>
</gene>
<dbReference type="eggNOG" id="KOG4414">
    <property type="taxonomic scope" value="Eukaryota"/>
</dbReference>
<dbReference type="GO" id="GO:0008180">
    <property type="term" value="C:COP9 signalosome"/>
    <property type="evidence" value="ECO:0007669"/>
    <property type="project" value="UniProtKB-KW"/>
</dbReference>
<dbReference type="Proteomes" id="UP000002729">
    <property type="component" value="Unassembled WGS sequence"/>
</dbReference>
<dbReference type="GO" id="GO:0000338">
    <property type="term" value="P:protein deneddylation"/>
    <property type="evidence" value="ECO:0007669"/>
    <property type="project" value="InterPro"/>
</dbReference>
<dbReference type="KEGG" id="aaf:AURANDRAFT_64609"/>
<dbReference type="GeneID" id="20224919"/>
<evidence type="ECO:0000256" key="4">
    <source>
        <dbReference type="ARBA" id="ARBA00022790"/>
    </source>
</evidence>
<name>F0YAY4_AURAN</name>
<dbReference type="AlphaFoldDB" id="F0YAY4"/>
<evidence type="ECO:0000313" key="8">
    <source>
        <dbReference type="Proteomes" id="UP000002729"/>
    </source>
</evidence>
<organism evidence="8">
    <name type="scientific">Aureococcus anophagefferens</name>
    <name type="common">Harmful bloom alga</name>
    <dbReference type="NCBI Taxonomy" id="44056"/>
    <lineage>
        <taxon>Eukaryota</taxon>
        <taxon>Sar</taxon>
        <taxon>Stramenopiles</taxon>
        <taxon>Ochrophyta</taxon>
        <taxon>Pelagophyceae</taxon>
        <taxon>Pelagomonadales</taxon>
        <taxon>Pelagomonadaceae</taxon>
        <taxon>Aureococcus</taxon>
    </lineage>
</organism>
<dbReference type="GO" id="GO:0010387">
    <property type="term" value="P:COP9 signalosome assembly"/>
    <property type="evidence" value="ECO:0007669"/>
    <property type="project" value="InterPro"/>
</dbReference>
<dbReference type="OrthoDB" id="10070830at2759"/>
<dbReference type="PANTHER" id="PTHR13339:SF0">
    <property type="entry name" value="COP9 SIGNALOSOME COMPLEX SUBUNIT 8"/>
    <property type="match status" value="1"/>
</dbReference>
<keyword evidence="4" id="KW-0736">Signalosome</keyword>
<dbReference type="PANTHER" id="PTHR13339">
    <property type="entry name" value="COP9 SIGNALOSOME COMPLEX SUBUNIT 8"/>
    <property type="match status" value="1"/>
</dbReference>
<dbReference type="Pfam" id="PF10075">
    <property type="entry name" value="CSN8_PSD8_EIF3K"/>
    <property type="match status" value="1"/>
</dbReference>
<dbReference type="GO" id="GO:0005737">
    <property type="term" value="C:cytoplasm"/>
    <property type="evidence" value="ECO:0007669"/>
    <property type="project" value="UniProtKB-SubCell"/>
</dbReference>
<dbReference type="EMBL" id="GL833130">
    <property type="protein sequence ID" value="EGB07803.1"/>
    <property type="molecule type" value="Genomic_DNA"/>
</dbReference>
<evidence type="ECO:0000256" key="1">
    <source>
        <dbReference type="ARBA" id="ARBA00004123"/>
    </source>
</evidence>
<dbReference type="InterPro" id="IPR033205">
    <property type="entry name" value="COP9_CSN8"/>
</dbReference>
<keyword evidence="3" id="KW-0963">Cytoplasm</keyword>
<keyword evidence="5" id="KW-0539">Nucleus</keyword>
<reference evidence="7 8" key="1">
    <citation type="journal article" date="2011" name="Proc. Natl. Acad. Sci. U.S.A.">
        <title>Niche of harmful alga Aureococcus anophagefferens revealed through ecogenomics.</title>
        <authorList>
            <person name="Gobler C.J."/>
            <person name="Berry D.L."/>
            <person name="Dyhrman S.T."/>
            <person name="Wilhelm S.W."/>
            <person name="Salamov A."/>
            <person name="Lobanov A.V."/>
            <person name="Zhang Y."/>
            <person name="Collier J.L."/>
            <person name="Wurch L.L."/>
            <person name="Kustka A.B."/>
            <person name="Dill B.D."/>
            <person name="Shah M."/>
            <person name="VerBerkmoes N.C."/>
            <person name="Kuo A."/>
            <person name="Terry A."/>
            <person name="Pangilinan J."/>
            <person name="Lindquist E.A."/>
            <person name="Lucas S."/>
            <person name="Paulsen I.T."/>
            <person name="Hattenrath-Lehmann T.K."/>
            <person name="Talmage S.C."/>
            <person name="Walker E.A."/>
            <person name="Koch F."/>
            <person name="Burson A.M."/>
            <person name="Marcoval M.A."/>
            <person name="Tang Y.Z."/>
            <person name="Lecleir G.R."/>
            <person name="Coyne K.J."/>
            <person name="Berg G.M."/>
            <person name="Bertrand E.M."/>
            <person name="Saito M.A."/>
            <person name="Gladyshev V.N."/>
            <person name="Grigoriev I.V."/>
        </authorList>
    </citation>
    <scope>NUCLEOTIDE SEQUENCE [LARGE SCALE GENOMIC DNA]</scope>
    <source>
        <strain evidence="8">CCMP 1984</strain>
    </source>
</reference>
<dbReference type="RefSeq" id="XP_009037783.1">
    <property type="nucleotide sequence ID" value="XM_009039535.1"/>
</dbReference>
<comment type="subcellular location">
    <subcellularLocation>
        <location evidence="2">Cytoplasm</location>
    </subcellularLocation>
    <subcellularLocation>
        <location evidence="1">Nucleus</location>
    </subcellularLocation>
</comment>
<accession>F0YAY4</accession>
<evidence type="ECO:0000259" key="6">
    <source>
        <dbReference type="Pfam" id="PF10075"/>
    </source>
</evidence>
<evidence type="ECO:0000313" key="7">
    <source>
        <dbReference type="EMBL" id="EGB07803.1"/>
    </source>
</evidence>
<feature type="domain" description="CSN8/PSMD8/EIF3K" evidence="6">
    <location>
        <begin position="296"/>
        <end position="427"/>
    </location>
</feature>